<evidence type="ECO:0000256" key="1">
    <source>
        <dbReference type="SAM" id="MobiDB-lite"/>
    </source>
</evidence>
<feature type="compositionally biased region" description="Low complexity" evidence="1">
    <location>
        <begin position="181"/>
        <end position="198"/>
    </location>
</feature>
<comment type="caution">
    <text evidence="2">The sequence shown here is derived from an EMBL/GenBank/DDBJ whole genome shotgun (WGS) entry which is preliminary data.</text>
</comment>
<evidence type="ECO:0000313" key="2">
    <source>
        <dbReference type="EMBL" id="KAK2598443.1"/>
    </source>
</evidence>
<dbReference type="AlphaFoldDB" id="A0AAD9S3J0"/>
<dbReference type="EMBL" id="JAUJFL010000008">
    <property type="protein sequence ID" value="KAK2598443.1"/>
    <property type="molecule type" value="Genomic_DNA"/>
</dbReference>
<name>A0AAD9S3J0_PHOAM</name>
<organism evidence="2 3">
    <name type="scientific">Phomopsis amygdali</name>
    <name type="common">Fusicoccum amygdali</name>
    <dbReference type="NCBI Taxonomy" id="1214568"/>
    <lineage>
        <taxon>Eukaryota</taxon>
        <taxon>Fungi</taxon>
        <taxon>Dikarya</taxon>
        <taxon>Ascomycota</taxon>
        <taxon>Pezizomycotina</taxon>
        <taxon>Sordariomycetes</taxon>
        <taxon>Sordariomycetidae</taxon>
        <taxon>Diaporthales</taxon>
        <taxon>Diaporthaceae</taxon>
        <taxon>Diaporthe</taxon>
    </lineage>
</organism>
<feature type="region of interest" description="Disordered" evidence="1">
    <location>
        <begin position="24"/>
        <end position="51"/>
    </location>
</feature>
<dbReference type="EMBL" id="JAUJFL010000008">
    <property type="protein sequence ID" value="KAK2598444.1"/>
    <property type="molecule type" value="Genomic_DNA"/>
</dbReference>
<feature type="region of interest" description="Disordered" evidence="1">
    <location>
        <begin position="178"/>
        <end position="204"/>
    </location>
</feature>
<keyword evidence="3" id="KW-1185">Reference proteome</keyword>
<accession>A0AAD9S3J0</accession>
<proteinExistence type="predicted"/>
<protein>
    <submittedName>
        <fullName evidence="2">Uncharacterized protein</fullName>
    </submittedName>
</protein>
<gene>
    <name evidence="2" type="ORF">N8I77_011859</name>
</gene>
<evidence type="ECO:0000313" key="3">
    <source>
        <dbReference type="Proteomes" id="UP001265746"/>
    </source>
</evidence>
<sequence>MSVSVASRNPLHRDPTRTMAHLSILPSTTYTPPARKSTRNTVAPSAKKRSEGAENTAIFMVPVYDDRHQGADLLIIPAPKASPGPKTSPQERSETPARAPTPPPKPVIPRQCQDWDDFISWRKSEAICKASKSEKPRLANSAKEDIMRGFEEWKDYLAQMRIPGRKARPVSIMSTNTTGRSMARSSMCSISSTSSGKARSLRRSSRSRHLRAYYSMGSLLRNKFSLRDNEPVISPIADILRNTTGRHQPAMRRPISQHSLPANWTYFSSPPPHPPPNKPLPALPADAQQLEKRTRKRGRSVLEMREKKRFQFIFWQ</sequence>
<dbReference type="Proteomes" id="UP001265746">
    <property type="component" value="Unassembled WGS sequence"/>
</dbReference>
<feature type="region of interest" description="Disordered" evidence="1">
    <location>
        <begin position="76"/>
        <end position="110"/>
    </location>
</feature>
<reference evidence="2" key="1">
    <citation type="submission" date="2023-06" db="EMBL/GenBank/DDBJ databases">
        <authorList>
            <person name="Noh H."/>
        </authorList>
    </citation>
    <scope>NUCLEOTIDE SEQUENCE</scope>
    <source>
        <strain evidence="2">DUCC20226</strain>
    </source>
</reference>